<evidence type="ECO:0008006" key="5">
    <source>
        <dbReference type="Google" id="ProtNLM"/>
    </source>
</evidence>
<organism evidence="3 4">
    <name type="scientific">Zingiber officinale</name>
    <name type="common">Ginger</name>
    <name type="synonym">Amomum zingiber</name>
    <dbReference type="NCBI Taxonomy" id="94328"/>
    <lineage>
        <taxon>Eukaryota</taxon>
        <taxon>Viridiplantae</taxon>
        <taxon>Streptophyta</taxon>
        <taxon>Embryophyta</taxon>
        <taxon>Tracheophyta</taxon>
        <taxon>Spermatophyta</taxon>
        <taxon>Magnoliopsida</taxon>
        <taxon>Liliopsida</taxon>
        <taxon>Zingiberales</taxon>
        <taxon>Zingiberaceae</taxon>
        <taxon>Zingiber</taxon>
    </lineage>
</organism>
<dbReference type="InterPro" id="IPR021855">
    <property type="entry name" value="PAM68-like"/>
</dbReference>
<keyword evidence="2" id="KW-0812">Transmembrane</keyword>
<feature type="compositionally biased region" description="Low complexity" evidence="1">
    <location>
        <begin position="39"/>
        <end position="48"/>
    </location>
</feature>
<comment type="caution">
    <text evidence="3">The sequence shown here is derived from an EMBL/GenBank/DDBJ whole genome shotgun (WGS) entry which is preliminary data.</text>
</comment>
<dbReference type="PANTHER" id="PTHR34575">
    <property type="entry name" value="PROTEIN PAM68, CHLOROPLASTIC"/>
    <property type="match status" value="1"/>
</dbReference>
<dbReference type="Proteomes" id="UP000734854">
    <property type="component" value="Unassembled WGS sequence"/>
</dbReference>
<accession>A0A8J5GQS8</accession>
<reference evidence="3 4" key="1">
    <citation type="submission" date="2020-08" db="EMBL/GenBank/DDBJ databases">
        <title>Plant Genome Project.</title>
        <authorList>
            <person name="Zhang R.-G."/>
        </authorList>
    </citation>
    <scope>NUCLEOTIDE SEQUENCE [LARGE SCALE GENOMIC DNA]</scope>
    <source>
        <tissue evidence="3">Rhizome</tissue>
    </source>
</reference>
<dbReference type="Pfam" id="PF11947">
    <property type="entry name" value="DUF3464"/>
    <property type="match status" value="1"/>
</dbReference>
<keyword evidence="4" id="KW-1185">Reference proteome</keyword>
<evidence type="ECO:0000256" key="1">
    <source>
        <dbReference type="SAM" id="MobiDB-lite"/>
    </source>
</evidence>
<dbReference type="AlphaFoldDB" id="A0A8J5GQS8"/>
<dbReference type="PANTHER" id="PTHR34575:SF1">
    <property type="entry name" value="PROTEIN PAM68, CHLOROPLASTIC"/>
    <property type="match status" value="1"/>
</dbReference>
<protein>
    <recommendedName>
        <fullName evidence="5">Protein PAM68, chloroplastic</fullName>
    </recommendedName>
</protein>
<feature type="region of interest" description="Disordered" evidence="1">
    <location>
        <begin position="24"/>
        <end position="87"/>
    </location>
</feature>
<keyword evidence="2" id="KW-0472">Membrane</keyword>
<feature type="transmembrane region" description="Helical" evidence="2">
    <location>
        <begin position="132"/>
        <end position="154"/>
    </location>
</feature>
<dbReference type="OrthoDB" id="5862at2759"/>
<evidence type="ECO:0000313" key="3">
    <source>
        <dbReference type="EMBL" id="KAG6504317.1"/>
    </source>
</evidence>
<evidence type="ECO:0000256" key="2">
    <source>
        <dbReference type="SAM" id="Phobius"/>
    </source>
</evidence>
<keyword evidence="2" id="KW-1133">Transmembrane helix</keyword>
<dbReference type="EMBL" id="JACMSC010000010">
    <property type="protein sequence ID" value="KAG6504317.1"/>
    <property type="molecule type" value="Genomic_DNA"/>
</dbReference>
<proteinExistence type="predicted"/>
<feature type="compositionally biased region" description="Acidic residues" evidence="1">
    <location>
        <begin position="70"/>
        <end position="84"/>
    </location>
</feature>
<evidence type="ECO:0000313" key="4">
    <source>
        <dbReference type="Proteomes" id="UP000734854"/>
    </source>
</evidence>
<sequence length="192" mass="21491">MNALYFLRPPALAPLQSPYRFSDPSLLPRSRLHPPPPRRSAAALKSPRGFGPSPRKSGKNRKSDKRPGFDEDDDDDEIEDEEDGGGIIPEAVTNRMMRRMGVSIGIPLFVGLLFFPFFYYLKAVAKLDVPSWVPVLVSFFFFGASLLGISYGIVSASWDPLREGSFLGWTEAQRNWPVFWQSLRGGGRLKGK</sequence>
<feature type="transmembrane region" description="Helical" evidence="2">
    <location>
        <begin position="100"/>
        <end position="120"/>
    </location>
</feature>
<gene>
    <name evidence="3" type="ORF">ZIOFF_036648</name>
</gene>
<name>A0A8J5GQS8_ZINOF</name>